<sequence length="62" mass="7050">MFSRGLTQVIRIKPSLFSLSRPNARVSITNSYAPLSSPLFLSTLPTFTLINRHCGYLEYIFI</sequence>
<dbReference type="Proteomes" id="UP000321570">
    <property type="component" value="Unassembled WGS sequence"/>
</dbReference>
<dbReference type="AlphaFoldDB" id="A0A564YEE1"/>
<reference evidence="1 2" key="1">
    <citation type="submission" date="2019-07" db="EMBL/GenBank/DDBJ databases">
        <authorList>
            <person name="Jastrzebski P J."/>
            <person name="Paukszto L."/>
            <person name="Jastrzebski P J."/>
        </authorList>
    </citation>
    <scope>NUCLEOTIDE SEQUENCE [LARGE SCALE GENOMIC DNA]</scope>
    <source>
        <strain evidence="1 2">WMS-il1</strain>
    </source>
</reference>
<protein>
    <submittedName>
        <fullName evidence="1">Uncharacterized protein</fullName>
    </submittedName>
</protein>
<evidence type="ECO:0000313" key="1">
    <source>
        <dbReference type="EMBL" id="VUZ45586.1"/>
    </source>
</evidence>
<name>A0A564YEE1_HYMDI</name>
<dbReference type="EMBL" id="CABIJS010000177">
    <property type="protein sequence ID" value="VUZ45586.1"/>
    <property type="molecule type" value="Genomic_DNA"/>
</dbReference>
<gene>
    <name evidence="1" type="ORF">WMSIL1_LOCUS5494</name>
</gene>
<organism evidence="1 2">
    <name type="scientific">Hymenolepis diminuta</name>
    <name type="common">Rat tapeworm</name>
    <dbReference type="NCBI Taxonomy" id="6216"/>
    <lineage>
        <taxon>Eukaryota</taxon>
        <taxon>Metazoa</taxon>
        <taxon>Spiralia</taxon>
        <taxon>Lophotrochozoa</taxon>
        <taxon>Platyhelminthes</taxon>
        <taxon>Cestoda</taxon>
        <taxon>Eucestoda</taxon>
        <taxon>Cyclophyllidea</taxon>
        <taxon>Hymenolepididae</taxon>
        <taxon>Hymenolepis</taxon>
    </lineage>
</organism>
<keyword evidence="2" id="KW-1185">Reference proteome</keyword>
<proteinExistence type="predicted"/>
<accession>A0A564YEE1</accession>
<evidence type="ECO:0000313" key="2">
    <source>
        <dbReference type="Proteomes" id="UP000321570"/>
    </source>
</evidence>